<proteinExistence type="predicted"/>
<name>R4X8L7_TAPDE</name>
<accession>R4X8L7</accession>
<dbReference type="OrthoDB" id="20835at2759"/>
<dbReference type="Proteomes" id="UP000013776">
    <property type="component" value="Unassembled WGS sequence"/>
</dbReference>
<dbReference type="eggNOG" id="ENOG502SCT1">
    <property type="taxonomic scope" value="Eukaryota"/>
</dbReference>
<organism evidence="2 3">
    <name type="scientific">Taphrina deformans (strain PYCC 5710 / ATCC 11124 / CBS 356.35 / IMI 108563 / JCM 9778 / NBRC 8474)</name>
    <name type="common">Peach leaf curl fungus</name>
    <name type="synonym">Lalaria deformans</name>
    <dbReference type="NCBI Taxonomy" id="1097556"/>
    <lineage>
        <taxon>Eukaryota</taxon>
        <taxon>Fungi</taxon>
        <taxon>Dikarya</taxon>
        <taxon>Ascomycota</taxon>
        <taxon>Taphrinomycotina</taxon>
        <taxon>Taphrinomycetes</taxon>
        <taxon>Taphrinales</taxon>
        <taxon>Taphrinaceae</taxon>
        <taxon>Taphrina</taxon>
    </lineage>
</organism>
<dbReference type="PANTHER" id="PTHR34066:SF1">
    <property type="entry name" value="DUF1764 FAMILY PROTEIN"/>
    <property type="match status" value="1"/>
</dbReference>
<sequence length="113" mass="12596">MGKNDIDDIFATKKPKVQEESKTAKTTKGNPDATVSTNANKKRNTASKSEPKVDQALKKQVPMPSDDLFTDLKGSKRRKTTEEGFRVYDDEELKIDPNAGNTDECPFDCSCCY</sequence>
<reference evidence="2 3" key="1">
    <citation type="journal article" date="2013" name="MBio">
        <title>Genome sequencing of the plant pathogen Taphrina deformans, the causal agent of peach leaf curl.</title>
        <authorList>
            <person name="Cisse O.H."/>
            <person name="Almeida J.M.G.C.F."/>
            <person name="Fonseca A."/>
            <person name="Kumar A.A."/>
            <person name="Salojaervi J."/>
            <person name="Overmyer K."/>
            <person name="Hauser P.M."/>
            <person name="Pagni M."/>
        </authorList>
    </citation>
    <scope>NUCLEOTIDE SEQUENCE [LARGE SCALE GENOMIC DNA]</scope>
    <source>
        <strain evidence="3">PYCC 5710 / ATCC 11124 / CBS 356.35 / IMI 108563 / JCM 9778 / NBRC 8474</strain>
    </source>
</reference>
<comment type="caution">
    <text evidence="2">The sequence shown here is derived from an EMBL/GenBank/DDBJ whole genome shotgun (WGS) entry which is preliminary data.</text>
</comment>
<dbReference type="InterPro" id="IPR013885">
    <property type="entry name" value="DUF1764_euk"/>
</dbReference>
<evidence type="ECO:0000313" key="3">
    <source>
        <dbReference type="Proteomes" id="UP000013776"/>
    </source>
</evidence>
<evidence type="ECO:0000256" key="1">
    <source>
        <dbReference type="SAM" id="MobiDB-lite"/>
    </source>
</evidence>
<feature type="compositionally biased region" description="Polar residues" evidence="1">
    <location>
        <begin position="24"/>
        <end position="39"/>
    </location>
</feature>
<dbReference type="PANTHER" id="PTHR34066">
    <property type="entry name" value="GROWTH FACTOR 2"/>
    <property type="match status" value="1"/>
</dbReference>
<feature type="region of interest" description="Disordered" evidence="1">
    <location>
        <begin position="1"/>
        <end position="82"/>
    </location>
</feature>
<keyword evidence="3" id="KW-1185">Reference proteome</keyword>
<dbReference type="EMBL" id="CAHR02000065">
    <property type="protein sequence ID" value="CCG81963.1"/>
    <property type="molecule type" value="Genomic_DNA"/>
</dbReference>
<dbReference type="Pfam" id="PF08576">
    <property type="entry name" value="DUF1764"/>
    <property type="match status" value="1"/>
</dbReference>
<dbReference type="VEuPathDB" id="FungiDB:TAPDE_001862"/>
<dbReference type="AlphaFoldDB" id="R4X8L7"/>
<gene>
    <name evidence="2" type="ORF">TAPDE_001862</name>
</gene>
<evidence type="ECO:0000313" key="2">
    <source>
        <dbReference type="EMBL" id="CCG81963.1"/>
    </source>
</evidence>
<protein>
    <submittedName>
        <fullName evidence="2">Uncharacterized protein C6G9.01c</fullName>
    </submittedName>
</protein>